<dbReference type="Proteomes" id="UP001168821">
    <property type="component" value="Unassembled WGS sequence"/>
</dbReference>
<name>A0AA38I1P9_9CUCU</name>
<comment type="caution">
    <text evidence="2">The sequence shown here is derived from an EMBL/GenBank/DDBJ whole genome shotgun (WGS) entry which is preliminary data.</text>
</comment>
<protein>
    <submittedName>
        <fullName evidence="2">Uncharacterized protein</fullName>
    </submittedName>
</protein>
<reference evidence="2" key="1">
    <citation type="journal article" date="2023" name="G3 (Bethesda)">
        <title>Whole genome assemblies of Zophobas morio and Tenebrio molitor.</title>
        <authorList>
            <person name="Kaur S."/>
            <person name="Stinson S.A."/>
            <person name="diCenzo G.C."/>
        </authorList>
    </citation>
    <scope>NUCLEOTIDE SEQUENCE</scope>
    <source>
        <strain evidence="2">QUZm001</strain>
    </source>
</reference>
<feature type="compositionally biased region" description="Low complexity" evidence="1">
    <location>
        <begin position="1"/>
        <end position="20"/>
    </location>
</feature>
<gene>
    <name evidence="2" type="ORF">Zmor_019861</name>
</gene>
<organism evidence="2 3">
    <name type="scientific">Zophobas morio</name>
    <dbReference type="NCBI Taxonomy" id="2755281"/>
    <lineage>
        <taxon>Eukaryota</taxon>
        <taxon>Metazoa</taxon>
        <taxon>Ecdysozoa</taxon>
        <taxon>Arthropoda</taxon>
        <taxon>Hexapoda</taxon>
        <taxon>Insecta</taxon>
        <taxon>Pterygota</taxon>
        <taxon>Neoptera</taxon>
        <taxon>Endopterygota</taxon>
        <taxon>Coleoptera</taxon>
        <taxon>Polyphaga</taxon>
        <taxon>Cucujiformia</taxon>
        <taxon>Tenebrionidae</taxon>
        <taxon>Zophobas</taxon>
    </lineage>
</organism>
<evidence type="ECO:0000256" key="1">
    <source>
        <dbReference type="SAM" id="MobiDB-lite"/>
    </source>
</evidence>
<proteinExistence type="predicted"/>
<dbReference type="AlphaFoldDB" id="A0AA38I1P9"/>
<evidence type="ECO:0000313" key="3">
    <source>
        <dbReference type="Proteomes" id="UP001168821"/>
    </source>
</evidence>
<keyword evidence="3" id="KW-1185">Reference proteome</keyword>
<evidence type="ECO:0000313" key="2">
    <source>
        <dbReference type="EMBL" id="KAJ3648025.1"/>
    </source>
</evidence>
<sequence length="180" mass="20043">MSSPPDLAAASPSPPVVRRTPPADRAPRPVSYPQSRPQPAALAKRNSDPAPAAARAPRTQVKPFTKESLERLERKTVQLVREYGFQPRRKLSVEDGSRLPAKFEPFPQKLYGRPLEEIDNFIYDEVGTEEKYRSPEWRRSGTIQGGGRKDRGLCCNCTELLMLTKRSVEGGGRVESGRVG</sequence>
<dbReference type="EMBL" id="JALNTZ010000006">
    <property type="protein sequence ID" value="KAJ3648025.1"/>
    <property type="molecule type" value="Genomic_DNA"/>
</dbReference>
<feature type="region of interest" description="Disordered" evidence="1">
    <location>
        <begin position="1"/>
        <end position="69"/>
    </location>
</feature>
<accession>A0AA38I1P9</accession>
<feature type="compositionally biased region" description="Low complexity" evidence="1">
    <location>
        <begin position="49"/>
        <end position="58"/>
    </location>
</feature>